<reference evidence="1 2" key="1">
    <citation type="submission" date="2016-01" db="EMBL/GenBank/DDBJ databases">
        <title>Highly variable Streptococcus oralis are common among viridans streptococci isolated from primates.</title>
        <authorList>
            <person name="Denapaite D."/>
            <person name="Rieger M."/>
            <person name="Koendgen S."/>
            <person name="Brueckner R."/>
            <person name="Ochigava I."/>
            <person name="Kappeler P."/>
            <person name="Maetz-Rensing K."/>
            <person name="Leendertz F."/>
            <person name="Hakenbeck R."/>
        </authorList>
    </citation>
    <scope>NUCLEOTIDE SEQUENCE [LARGE SCALE GENOMIC DNA]</scope>
    <source>
        <strain evidence="1 2">DD02</strain>
    </source>
</reference>
<accession>A0A139MRC3</accession>
<proteinExistence type="predicted"/>
<dbReference type="AlphaFoldDB" id="A0A139MRC3"/>
<evidence type="ECO:0000313" key="2">
    <source>
        <dbReference type="Proteomes" id="UP000070198"/>
    </source>
</evidence>
<gene>
    <name evidence="1" type="ORF">SGADD02_01799</name>
</gene>
<evidence type="ECO:0000313" key="1">
    <source>
        <dbReference type="EMBL" id="KXT66081.1"/>
    </source>
</evidence>
<name>A0A139MRC3_9STRE</name>
<comment type="caution">
    <text evidence="1">The sequence shown here is derived from an EMBL/GenBank/DDBJ whole genome shotgun (WGS) entry which is preliminary data.</text>
</comment>
<dbReference type="Proteomes" id="UP000070198">
    <property type="component" value="Unassembled WGS sequence"/>
</dbReference>
<dbReference type="PATRIC" id="fig|315405.11.peg.2099"/>
<protein>
    <submittedName>
        <fullName evidence="1">Uncharacterized protein</fullName>
    </submittedName>
</protein>
<dbReference type="EMBL" id="LQOF01000357">
    <property type="protein sequence ID" value="KXT66081.1"/>
    <property type="molecule type" value="Genomic_DNA"/>
</dbReference>
<sequence length="42" mass="4772">MIFTAQQGNGEGLYNYVELINPAPFLNSKFADNYELNGYNIK</sequence>
<organism evidence="1 2">
    <name type="scientific">Streptococcus gallolyticus</name>
    <dbReference type="NCBI Taxonomy" id="315405"/>
    <lineage>
        <taxon>Bacteria</taxon>
        <taxon>Bacillati</taxon>
        <taxon>Bacillota</taxon>
        <taxon>Bacilli</taxon>
        <taxon>Lactobacillales</taxon>
        <taxon>Streptococcaceae</taxon>
        <taxon>Streptococcus</taxon>
    </lineage>
</organism>